<gene>
    <name evidence="2" type="ORF">DFH07DRAFT_117850</name>
</gene>
<comment type="caution">
    <text evidence="2">The sequence shown here is derived from an EMBL/GenBank/DDBJ whole genome shotgun (WGS) entry which is preliminary data.</text>
</comment>
<dbReference type="AlphaFoldDB" id="A0AAD7MW05"/>
<sequence length="200" mass="21763">MTPVHPPVASKQSHITRGLDTPADERVPALPTPDSVTFNVDILEGAIRSARDLDDLTLSQVNPKSSLHYPNALLKSASTSPCPLSSFARRSLTANIKGLNISVINRLCLSDGRQTPMKATNPLSTPLSRSRRGISALVARLMRMCGSPKAVIVGYSRIRLRTIYREAARAGPHVAHTAHSYLRHNHRLSHQILQGSGIQT</sequence>
<dbReference type="EMBL" id="JARJLG010000159">
    <property type="protein sequence ID" value="KAJ7734740.1"/>
    <property type="molecule type" value="Genomic_DNA"/>
</dbReference>
<reference evidence="2" key="1">
    <citation type="submission" date="2023-03" db="EMBL/GenBank/DDBJ databases">
        <title>Massive genome expansion in bonnet fungi (Mycena s.s.) driven by repeated elements and novel gene families across ecological guilds.</title>
        <authorList>
            <consortium name="Lawrence Berkeley National Laboratory"/>
            <person name="Harder C.B."/>
            <person name="Miyauchi S."/>
            <person name="Viragh M."/>
            <person name="Kuo A."/>
            <person name="Thoen E."/>
            <person name="Andreopoulos B."/>
            <person name="Lu D."/>
            <person name="Skrede I."/>
            <person name="Drula E."/>
            <person name="Henrissat B."/>
            <person name="Morin E."/>
            <person name="Kohler A."/>
            <person name="Barry K."/>
            <person name="LaButti K."/>
            <person name="Morin E."/>
            <person name="Salamov A."/>
            <person name="Lipzen A."/>
            <person name="Mereny Z."/>
            <person name="Hegedus B."/>
            <person name="Baldrian P."/>
            <person name="Stursova M."/>
            <person name="Weitz H."/>
            <person name="Taylor A."/>
            <person name="Grigoriev I.V."/>
            <person name="Nagy L.G."/>
            <person name="Martin F."/>
            <person name="Kauserud H."/>
        </authorList>
    </citation>
    <scope>NUCLEOTIDE SEQUENCE</scope>
    <source>
        <strain evidence="2">CBHHK188m</strain>
    </source>
</reference>
<evidence type="ECO:0000313" key="2">
    <source>
        <dbReference type="EMBL" id="KAJ7734740.1"/>
    </source>
</evidence>
<accession>A0AAD7MW05</accession>
<organism evidence="2 3">
    <name type="scientific">Mycena maculata</name>
    <dbReference type="NCBI Taxonomy" id="230809"/>
    <lineage>
        <taxon>Eukaryota</taxon>
        <taxon>Fungi</taxon>
        <taxon>Dikarya</taxon>
        <taxon>Basidiomycota</taxon>
        <taxon>Agaricomycotina</taxon>
        <taxon>Agaricomycetes</taxon>
        <taxon>Agaricomycetidae</taxon>
        <taxon>Agaricales</taxon>
        <taxon>Marasmiineae</taxon>
        <taxon>Mycenaceae</taxon>
        <taxon>Mycena</taxon>
    </lineage>
</organism>
<protein>
    <submittedName>
        <fullName evidence="2">Uncharacterized protein</fullName>
    </submittedName>
</protein>
<feature type="region of interest" description="Disordered" evidence="1">
    <location>
        <begin position="1"/>
        <end position="31"/>
    </location>
</feature>
<evidence type="ECO:0000256" key="1">
    <source>
        <dbReference type="SAM" id="MobiDB-lite"/>
    </source>
</evidence>
<keyword evidence="3" id="KW-1185">Reference proteome</keyword>
<name>A0AAD7MW05_9AGAR</name>
<evidence type="ECO:0000313" key="3">
    <source>
        <dbReference type="Proteomes" id="UP001215280"/>
    </source>
</evidence>
<dbReference type="Proteomes" id="UP001215280">
    <property type="component" value="Unassembled WGS sequence"/>
</dbReference>
<proteinExistence type="predicted"/>